<organism evidence="11 12">
    <name type="scientific">Gaetbulibacter jejuensis</name>
    <dbReference type="NCBI Taxonomy" id="584607"/>
    <lineage>
        <taxon>Bacteria</taxon>
        <taxon>Pseudomonadati</taxon>
        <taxon>Bacteroidota</taxon>
        <taxon>Flavobacteriia</taxon>
        <taxon>Flavobacteriales</taxon>
        <taxon>Flavobacteriaceae</taxon>
        <taxon>Gaetbulibacter</taxon>
    </lineage>
</organism>
<dbReference type="Pfam" id="PF07715">
    <property type="entry name" value="Plug"/>
    <property type="match status" value="1"/>
</dbReference>
<dbReference type="InterPro" id="IPR037066">
    <property type="entry name" value="Plug_dom_sf"/>
</dbReference>
<feature type="chain" id="PRO_5047163466" evidence="9">
    <location>
        <begin position="22"/>
        <end position="1008"/>
    </location>
</feature>
<dbReference type="SUPFAM" id="SSF49464">
    <property type="entry name" value="Carboxypeptidase regulatory domain-like"/>
    <property type="match status" value="1"/>
</dbReference>
<keyword evidence="12" id="KW-1185">Reference proteome</keyword>
<dbReference type="Proteomes" id="UP001500736">
    <property type="component" value="Unassembled WGS sequence"/>
</dbReference>
<evidence type="ECO:0000256" key="4">
    <source>
        <dbReference type="ARBA" id="ARBA00022692"/>
    </source>
</evidence>
<dbReference type="NCBIfam" id="TIGR04056">
    <property type="entry name" value="OMP_RagA_SusC"/>
    <property type="match status" value="1"/>
</dbReference>
<keyword evidence="11" id="KW-0675">Receptor</keyword>
<keyword evidence="5 9" id="KW-0732">Signal</keyword>
<dbReference type="Gene3D" id="2.40.170.20">
    <property type="entry name" value="TonB-dependent receptor, beta-barrel domain"/>
    <property type="match status" value="1"/>
</dbReference>
<evidence type="ECO:0000256" key="2">
    <source>
        <dbReference type="ARBA" id="ARBA00022448"/>
    </source>
</evidence>
<dbReference type="Gene3D" id="2.60.40.1120">
    <property type="entry name" value="Carboxypeptidase-like, regulatory domain"/>
    <property type="match status" value="1"/>
</dbReference>
<evidence type="ECO:0000256" key="5">
    <source>
        <dbReference type="ARBA" id="ARBA00022729"/>
    </source>
</evidence>
<dbReference type="PANTHER" id="PTHR30069:SF29">
    <property type="entry name" value="HEMOGLOBIN AND HEMOGLOBIN-HAPTOGLOBIN-BINDING PROTEIN 1-RELATED"/>
    <property type="match status" value="1"/>
</dbReference>
<evidence type="ECO:0000256" key="9">
    <source>
        <dbReference type="SAM" id="SignalP"/>
    </source>
</evidence>
<dbReference type="EMBL" id="BAAAGF010000002">
    <property type="protein sequence ID" value="GAA0743705.1"/>
    <property type="molecule type" value="Genomic_DNA"/>
</dbReference>
<dbReference type="PANTHER" id="PTHR30069">
    <property type="entry name" value="TONB-DEPENDENT OUTER MEMBRANE RECEPTOR"/>
    <property type="match status" value="1"/>
</dbReference>
<evidence type="ECO:0000256" key="6">
    <source>
        <dbReference type="ARBA" id="ARBA00023136"/>
    </source>
</evidence>
<dbReference type="PROSITE" id="PS52016">
    <property type="entry name" value="TONB_DEPENDENT_REC_3"/>
    <property type="match status" value="1"/>
</dbReference>
<dbReference type="InterPro" id="IPR036942">
    <property type="entry name" value="Beta-barrel_TonB_sf"/>
</dbReference>
<keyword evidence="2 8" id="KW-0813">Transport</keyword>
<dbReference type="SUPFAM" id="SSF56935">
    <property type="entry name" value="Porins"/>
    <property type="match status" value="1"/>
</dbReference>
<dbReference type="RefSeq" id="WP_343797477.1">
    <property type="nucleotide sequence ID" value="NZ_BAAAGF010000002.1"/>
</dbReference>
<dbReference type="InterPro" id="IPR023997">
    <property type="entry name" value="TonB-dep_OMP_SusC/RagA_CS"/>
</dbReference>
<feature type="signal peptide" evidence="9">
    <location>
        <begin position="1"/>
        <end position="21"/>
    </location>
</feature>
<reference evidence="11 12" key="1">
    <citation type="journal article" date="2019" name="Int. J. Syst. Evol. Microbiol.">
        <title>The Global Catalogue of Microorganisms (GCM) 10K type strain sequencing project: providing services to taxonomists for standard genome sequencing and annotation.</title>
        <authorList>
            <consortium name="The Broad Institute Genomics Platform"/>
            <consortium name="The Broad Institute Genome Sequencing Center for Infectious Disease"/>
            <person name="Wu L."/>
            <person name="Ma J."/>
        </authorList>
    </citation>
    <scope>NUCLEOTIDE SEQUENCE [LARGE SCALE GENOMIC DNA]</scope>
    <source>
        <strain evidence="11 12">JCM 15976</strain>
    </source>
</reference>
<keyword evidence="3 8" id="KW-1134">Transmembrane beta strand</keyword>
<evidence type="ECO:0000256" key="3">
    <source>
        <dbReference type="ARBA" id="ARBA00022452"/>
    </source>
</evidence>
<evidence type="ECO:0000256" key="1">
    <source>
        <dbReference type="ARBA" id="ARBA00004571"/>
    </source>
</evidence>
<protein>
    <submittedName>
        <fullName evidence="11">TonB-dependent receptor</fullName>
    </submittedName>
</protein>
<dbReference type="InterPro" id="IPR023996">
    <property type="entry name" value="TonB-dep_OMP_SusC/RagA"/>
</dbReference>
<evidence type="ECO:0000313" key="11">
    <source>
        <dbReference type="EMBL" id="GAA0743705.1"/>
    </source>
</evidence>
<evidence type="ECO:0000256" key="7">
    <source>
        <dbReference type="ARBA" id="ARBA00023237"/>
    </source>
</evidence>
<name>A0ABN1JP17_9FLAO</name>
<gene>
    <name evidence="11" type="ORF">GCM10009431_17130</name>
</gene>
<evidence type="ECO:0000259" key="10">
    <source>
        <dbReference type="Pfam" id="PF07715"/>
    </source>
</evidence>
<sequence length="1008" mass="109915">MKKTYFIAFIALFMFSAFSYAQTINVKGNVKDVATNAPLPGVNIVVKNTAKGASTDFDGNFSINDVPINSILVVTYLGYQTQEVTITSSQEISILLVEDAESLDEVVVIGYGTQKRKDVTGAVSLVSSETLEDLKPVDAAIALQGTSSGVTVNSPSGSPGAEFNIIIRGISSNGSNKPLYIVDGYEVSSFNTISPNDIESITVLKDAQAAIYGIKGANGVVLITTKSGKKNSAPKFSYNAYTGTQETTRTLPYLNATEYALLLNESYAANGQALPYPNVSGLGAGTDWQDEVFSNAPITNHNVSLSGGGEKITYYVGASRLEQDGIVARDKSDFVRNNIKINLGIDISKKFKFTTNANYFTASSRGFSENALGSVLFNALNYAPTFNVDEEDWNGTLGNEVINPLSQIRNTYNSYNGTNIEGNFQLEYKPLKELTVTSRIGYKVYSDKGKSFAPIVEYGTGKVFNNPRSRVDQSRNHYNSYTWETFINYDKTFADKHHATVTLGTSAQRNWGDGLSASGFDVPNNSWEFADISLTPGLSDAKSNASYVYDNRLTSYFGRLQYDYMGKYLLSAMVRRDAASDFSPENRVDYFKSVTAGWKISDEPFMEDSEVIDFLKLRASYGTLGNNVGADLYRALLNGEATYVMDGALVTGVANGRLPNPNAQWETAEKLDVGFDITLLNNKVDITADYFVEDREDLLIGGLPVSGILGTAAPGGGNPTVNAGTTRSKGFEFSIGYKDDFSDNLSFAANFNFTNVKGEVISINGDVIPEGGAFGVGQLAPSRMEVGQPIGYFYGLKTDGIFQNQAEVEAHPSQLALGAEAAPGDIRYADVNGDGVIDFDDRTYLGKPQADYYMGLNLSVNFKNFDLATYMYAEVGKEMVRNYERSQPNVNRSNLYLNRWRGEGTSNTVPRVTTASTTNRLFSDFYVEDASFLRIQNIQLGYSLPDNVLEKIGMSKFRIYAAVNNAFTFTEYSGYDPAATSGDAIGGGIDYGFYPISRQYLLGLNLSL</sequence>
<dbReference type="Pfam" id="PF13715">
    <property type="entry name" value="CarbopepD_reg_2"/>
    <property type="match status" value="1"/>
</dbReference>
<evidence type="ECO:0000256" key="8">
    <source>
        <dbReference type="PROSITE-ProRule" id="PRU01360"/>
    </source>
</evidence>
<dbReference type="InterPro" id="IPR039426">
    <property type="entry name" value="TonB-dep_rcpt-like"/>
</dbReference>
<comment type="caution">
    <text evidence="11">The sequence shown here is derived from an EMBL/GenBank/DDBJ whole genome shotgun (WGS) entry which is preliminary data.</text>
</comment>
<keyword evidence="6 8" id="KW-0472">Membrane</keyword>
<comment type="similarity">
    <text evidence="8">Belongs to the TonB-dependent receptor family.</text>
</comment>
<evidence type="ECO:0000313" key="12">
    <source>
        <dbReference type="Proteomes" id="UP001500736"/>
    </source>
</evidence>
<keyword evidence="4 8" id="KW-0812">Transmembrane</keyword>
<dbReference type="NCBIfam" id="TIGR04057">
    <property type="entry name" value="SusC_RagA_signa"/>
    <property type="match status" value="1"/>
</dbReference>
<proteinExistence type="inferred from homology"/>
<feature type="domain" description="TonB-dependent receptor plug" evidence="10">
    <location>
        <begin position="116"/>
        <end position="220"/>
    </location>
</feature>
<comment type="subcellular location">
    <subcellularLocation>
        <location evidence="1 8">Cell outer membrane</location>
        <topology evidence="1 8">Multi-pass membrane protein</topology>
    </subcellularLocation>
</comment>
<accession>A0ABN1JP17</accession>
<dbReference type="Gene3D" id="2.170.130.10">
    <property type="entry name" value="TonB-dependent receptor, plug domain"/>
    <property type="match status" value="1"/>
</dbReference>
<dbReference type="InterPro" id="IPR008969">
    <property type="entry name" value="CarboxyPept-like_regulatory"/>
</dbReference>
<dbReference type="InterPro" id="IPR012910">
    <property type="entry name" value="Plug_dom"/>
</dbReference>
<keyword evidence="7 8" id="KW-0998">Cell outer membrane</keyword>